<evidence type="ECO:0000313" key="2">
    <source>
        <dbReference type="WBParaSite" id="PSAMB.scaffold1357size32555.g12681.t1"/>
    </source>
</evidence>
<organism evidence="1 2">
    <name type="scientific">Plectus sambesii</name>
    <dbReference type="NCBI Taxonomy" id="2011161"/>
    <lineage>
        <taxon>Eukaryota</taxon>
        <taxon>Metazoa</taxon>
        <taxon>Ecdysozoa</taxon>
        <taxon>Nematoda</taxon>
        <taxon>Chromadorea</taxon>
        <taxon>Plectida</taxon>
        <taxon>Plectina</taxon>
        <taxon>Plectoidea</taxon>
        <taxon>Plectidae</taxon>
        <taxon>Plectus</taxon>
    </lineage>
</organism>
<evidence type="ECO:0000313" key="1">
    <source>
        <dbReference type="Proteomes" id="UP000887566"/>
    </source>
</evidence>
<proteinExistence type="predicted"/>
<dbReference type="WBParaSite" id="PSAMB.scaffold1357size32555.g12681.t1">
    <property type="protein sequence ID" value="PSAMB.scaffold1357size32555.g12681.t1"/>
    <property type="gene ID" value="PSAMB.scaffold1357size32555.g12681"/>
</dbReference>
<keyword evidence="1" id="KW-1185">Reference proteome</keyword>
<sequence length="231" mass="25440">MCAFVSGSETGPMTLWTRIGQQSSCSQLKQSVLSAGRRDLEALSGSCVTSVASDDGASRHAFLRSYAIIIDSSACFAVSELDPGMDTCHDTNGTVVKKLSDATDELLQSTGARNGNYIECCTAYHACIGSGLSLTGSTVHRVLMERMKLHLSKMQSQLDDMKDERLLETFGKETLRFERLLDSLVPLFNYLIRRQADPAHVNLHDELRSLFESIVVDQLAHRLQGGDFFLL</sequence>
<name>A0A914UYW6_9BILA</name>
<reference evidence="2" key="1">
    <citation type="submission" date="2022-11" db="UniProtKB">
        <authorList>
            <consortium name="WormBaseParasite"/>
        </authorList>
    </citation>
    <scope>IDENTIFICATION</scope>
</reference>
<dbReference type="AlphaFoldDB" id="A0A914UYW6"/>
<dbReference type="Proteomes" id="UP000887566">
    <property type="component" value="Unplaced"/>
</dbReference>
<accession>A0A914UYW6</accession>
<protein>
    <submittedName>
        <fullName evidence="2">Uncharacterized protein</fullName>
    </submittedName>
</protein>